<feature type="domain" description="Carrier" evidence="5">
    <location>
        <begin position="636"/>
        <end position="711"/>
    </location>
</feature>
<dbReference type="SUPFAM" id="SSF47336">
    <property type="entry name" value="ACP-like"/>
    <property type="match status" value="1"/>
</dbReference>
<keyword evidence="2" id="KW-0597">Phosphoprotein</keyword>
<dbReference type="InterPro" id="IPR009081">
    <property type="entry name" value="PP-bd_ACP"/>
</dbReference>
<keyword evidence="1" id="KW-0596">Phosphopantetheine</keyword>
<evidence type="ECO:0000259" key="5">
    <source>
        <dbReference type="PROSITE" id="PS50075"/>
    </source>
</evidence>
<dbReference type="InterPro" id="IPR014031">
    <property type="entry name" value="Ketoacyl_synth_C"/>
</dbReference>
<dbReference type="CDD" id="cd00833">
    <property type="entry name" value="PKS"/>
    <property type="match status" value="1"/>
</dbReference>
<dbReference type="SMART" id="SM00823">
    <property type="entry name" value="PKS_PP"/>
    <property type="match status" value="1"/>
</dbReference>
<evidence type="ECO:0000256" key="3">
    <source>
        <dbReference type="ARBA" id="ARBA00022679"/>
    </source>
</evidence>
<dbReference type="Pfam" id="PF00550">
    <property type="entry name" value="PP-binding"/>
    <property type="match status" value="1"/>
</dbReference>
<dbReference type="Gene3D" id="3.40.47.10">
    <property type="match status" value="1"/>
</dbReference>
<dbReference type="EMBL" id="MT165597">
    <property type="protein sequence ID" value="QJU71788.1"/>
    <property type="molecule type" value="mRNA"/>
</dbReference>
<evidence type="ECO:0000259" key="6">
    <source>
        <dbReference type="PROSITE" id="PS52004"/>
    </source>
</evidence>
<dbReference type="GO" id="GO:0031177">
    <property type="term" value="F:phosphopantetheine binding"/>
    <property type="evidence" value="ECO:0007669"/>
    <property type="project" value="InterPro"/>
</dbReference>
<evidence type="ECO:0000313" key="7">
    <source>
        <dbReference type="EMBL" id="QJU71788.1"/>
    </source>
</evidence>
<reference evidence="7" key="1">
    <citation type="journal article" date="2020" name="PLoS ONE">
        <title>Transcriptomic analysis of polyketide synthases in a highly ciguatoxic dinoflagellate, Gambierdiscus polynesiensis and low toxicity Gambierdiscus pacificus, from French Polynesia.</title>
        <authorList>
            <person name="Van Dolah F.M."/>
            <person name="Morey J.S."/>
            <person name="Milne S."/>
            <person name="Ung A."/>
            <person name="Anderson P.E."/>
            <person name="Chinain M."/>
        </authorList>
    </citation>
    <scope>NUCLEOTIDE SEQUENCE</scope>
</reference>
<dbReference type="Pfam" id="PF02801">
    <property type="entry name" value="Ketoacyl-synt_C"/>
    <property type="match status" value="1"/>
</dbReference>
<dbReference type="SUPFAM" id="SSF53901">
    <property type="entry name" value="Thiolase-like"/>
    <property type="match status" value="1"/>
</dbReference>
<dbReference type="Gene3D" id="1.10.1200.10">
    <property type="entry name" value="ACP-like"/>
    <property type="match status" value="1"/>
</dbReference>
<name>A0A6M5KEF5_9DINO</name>
<dbReference type="PANTHER" id="PTHR43775:SF37">
    <property type="entry name" value="SI:DKEY-61P9.11"/>
    <property type="match status" value="1"/>
</dbReference>
<dbReference type="InterPro" id="IPR020841">
    <property type="entry name" value="PKS_Beta-ketoAc_synthase_dom"/>
</dbReference>
<dbReference type="InterPro" id="IPR050091">
    <property type="entry name" value="PKS_NRPS_Biosynth_Enz"/>
</dbReference>
<dbReference type="SMART" id="SM00825">
    <property type="entry name" value="PKS_KS"/>
    <property type="match status" value="1"/>
</dbReference>
<feature type="domain" description="Ketosynthase family 3 (KS3)" evidence="6">
    <location>
        <begin position="164"/>
        <end position="577"/>
    </location>
</feature>
<dbReference type="Pfam" id="PF00109">
    <property type="entry name" value="ketoacyl-synt"/>
    <property type="match status" value="1"/>
</dbReference>
<dbReference type="InterPro" id="IPR036736">
    <property type="entry name" value="ACP-like_sf"/>
</dbReference>
<dbReference type="PANTHER" id="PTHR43775">
    <property type="entry name" value="FATTY ACID SYNTHASE"/>
    <property type="match status" value="1"/>
</dbReference>
<accession>A0A6M5KEF5</accession>
<sequence length="713" mass="77333">MTALPAQEQLVWIHTVDHARAQAGLSSAAWNAIDIFLGGIGQNLRLFGLLGKEGVQQAMKEARVRTDATSGERSLDAQEMSQVALIWRISRQKLGLPDEDPTPEEEENLWALPPGVVARRSKYLAWTRDGKGGAAPKPKKEPPRKPPRPAFVPPRSAADLAWNIERSARGSLAVRGQSYVEGCEHLRSIFHNGYDAATAIPLSRWDGDMYYDPDPPEWNRAAIYTRHGVFLDLPDAVDYEFFGLTAADAKLMDPMQRSCLKQGYRAFVSAKLTRHALRGSLTGVYAGSMNFDWLMDLTGILDRGNMSMLANRIGCALGLSGPGVYIDTGCSSSLVTADMAATHVRRGKTQAGLALGVNALLSPQMYAVRCAGSLLSKVGRSASFDSNSDGYVVGEGCGGIVIGYTDKIEERTPVWMASETMQDGRSAQLTAPSGPAQGELLKNTMRRARISPSEIAASECQCNGSHLGDPIELGSLEKFHRPAVRKDSLMCLAGKTNKGHGEGNAGMTVLMKTILLVEDHILPPVLHFNKLNPHIDVEGMPFCFVSETSLLPHSDKYYVAGSAFGWGGVNAHFVWQSEMPKPQLLAQPQYAALQPFLLPTQMAAPLVRHDPSAEGQAEEQERSGEAAAVVPDKPGLSLDMVRSMILETAMNVNDGEPLEMDTSLMESGIDSLAAITFRNDLQRKSGLTLKGTLMFDYPTMSEIASHIVELSNG</sequence>
<dbReference type="PROSITE" id="PS50075">
    <property type="entry name" value="CARRIER"/>
    <property type="match status" value="1"/>
</dbReference>
<dbReference type="InterPro" id="IPR016039">
    <property type="entry name" value="Thiolase-like"/>
</dbReference>
<evidence type="ECO:0000256" key="2">
    <source>
        <dbReference type="ARBA" id="ARBA00022553"/>
    </source>
</evidence>
<dbReference type="InterPro" id="IPR020806">
    <property type="entry name" value="PKS_PP-bd"/>
</dbReference>
<protein>
    <submittedName>
        <fullName evidence="7">Type I polyketide sythase</fullName>
    </submittedName>
</protein>
<dbReference type="InterPro" id="IPR014030">
    <property type="entry name" value="Ketoacyl_synth_N"/>
</dbReference>
<dbReference type="PROSITE" id="PS52004">
    <property type="entry name" value="KS3_2"/>
    <property type="match status" value="1"/>
</dbReference>
<proteinExistence type="evidence at transcript level"/>
<dbReference type="GO" id="GO:0004312">
    <property type="term" value="F:fatty acid synthase activity"/>
    <property type="evidence" value="ECO:0007669"/>
    <property type="project" value="TreeGrafter"/>
</dbReference>
<organism evidence="7">
    <name type="scientific">Gambierdiscus pacificus</name>
    <dbReference type="NCBI Taxonomy" id="439314"/>
    <lineage>
        <taxon>Eukaryota</taxon>
        <taxon>Sar</taxon>
        <taxon>Alveolata</taxon>
        <taxon>Dinophyceae</taxon>
        <taxon>Gonyaulacales</taxon>
        <taxon>Pyrocystaceae</taxon>
        <taxon>Gambierdiscus</taxon>
    </lineage>
</organism>
<evidence type="ECO:0000256" key="1">
    <source>
        <dbReference type="ARBA" id="ARBA00022450"/>
    </source>
</evidence>
<evidence type="ECO:0000256" key="4">
    <source>
        <dbReference type="SAM" id="MobiDB-lite"/>
    </source>
</evidence>
<keyword evidence="3" id="KW-0808">Transferase</keyword>
<feature type="region of interest" description="Disordered" evidence="4">
    <location>
        <begin position="128"/>
        <end position="153"/>
    </location>
</feature>
<dbReference type="GO" id="GO:0006633">
    <property type="term" value="P:fatty acid biosynthetic process"/>
    <property type="evidence" value="ECO:0007669"/>
    <property type="project" value="TreeGrafter"/>
</dbReference>
<dbReference type="AlphaFoldDB" id="A0A6M5KEF5"/>